<proteinExistence type="predicted"/>
<sequence>MALRCSNKQCGQIIAEGQQFCGVCGSVGEELNEQDISSGLGMGDIGYLDGNILSTTKINNNGGSSQASVSAINVNLSGQQQTPVSASMQRCPLCGRLNEEKDTFKCRECGVDHYCLEHLDREHFVCLLCVKKMEQEQAKTHPEPVPESTVLCELCGKRNQLAQTFKCTNCGRDHLCHEHQDPTEFICVRCVAEKKEKLALQDSWEKNEKQCRLALKALDIEGAEKVIAELQRLVAGGSNLFDLGTVHELQALLETSRKWPLPGRNYTESMTNIEMIWVPAGSFEMGDQFDQGADCEKPVHEVELDGFWLGKYPVIQSQYEEVMGINPSRFKKADTYPVETVSWHDAQAFIEQLYKQSGMRFRLPTEAEWEYAARSGGKRELYAGGNDIEAVAWYGGNSNCSTHPVGKKQANGLGLYDMSGNVWEWCQDWFDKYYYQSSPGNNPRGPSLGSNRVLRGCNWDGAGSWALRSAFRFGIASDARNSRVGFRLVLSV</sequence>
<dbReference type="Gene3D" id="3.90.1580.10">
    <property type="entry name" value="paralog of FGE (formylglycine-generating enzyme)"/>
    <property type="match status" value="1"/>
</dbReference>
<keyword evidence="3" id="KW-1185">Reference proteome</keyword>
<dbReference type="RefSeq" id="WP_011189663.1">
    <property type="nucleotide sequence ID" value="NC_006138.1"/>
</dbReference>
<evidence type="ECO:0000259" key="1">
    <source>
        <dbReference type="Pfam" id="PF03781"/>
    </source>
</evidence>
<dbReference type="InterPro" id="IPR042095">
    <property type="entry name" value="SUMF_sf"/>
</dbReference>
<accession>Q6AKH4</accession>
<dbReference type="PANTHER" id="PTHR23150">
    <property type="entry name" value="SULFATASE MODIFYING FACTOR 1, 2"/>
    <property type="match status" value="1"/>
</dbReference>
<protein>
    <recommendedName>
        <fullName evidence="1">Sulfatase-modifying factor enzyme-like domain-containing protein</fullName>
    </recommendedName>
</protein>
<dbReference type="eggNOG" id="COG1040">
    <property type="taxonomic scope" value="Bacteria"/>
</dbReference>
<dbReference type="GO" id="GO:0120147">
    <property type="term" value="F:formylglycine-generating oxidase activity"/>
    <property type="evidence" value="ECO:0007669"/>
    <property type="project" value="TreeGrafter"/>
</dbReference>
<dbReference type="InterPro" id="IPR051043">
    <property type="entry name" value="Sulfatase_Mod_Factor_Kinase"/>
</dbReference>
<dbReference type="Proteomes" id="UP000000602">
    <property type="component" value="Chromosome"/>
</dbReference>
<dbReference type="eggNOG" id="COG1262">
    <property type="taxonomic scope" value="Bacteria"/>
</dbReference>
<dbReference type="PANTHER" id="PTHR23150:SF19">
    <property type="entry name" value="FORMYLGLYCINE-GENERATING ENZYME"/>
    <property type="match status" value="1"/>
</dbReference>
<dbReference type="InterPro" id="IPR005532">
    <property type="entry name" value="SUMF_dom"/>
</dbReference>
<dbReference type="STRING" id="177439.DP2422"/>
<evidence type="ECO:0000313" key="2">
    <source>
        <dbReference type="EMBL" id="CAG37151.1"/>
    </source>
</evidence>
<organism evidence="2 3">
    <name type="scientific">Desulfotalea psychrophila (strain LSv54 / DSM 12343)</name>
    <dbReference type="NCBI Taxonomy" id="177439"/>
    <lineage>
        <taxon>Bacteria</taxon>
        <taxon>Pseudomonadati</taxon>
        <taxon>Thermodesulfobacteriota</taxon>
        <taxon>Desulfobulbia</taxon>
        <taxon>Desulfobulbales</taxon>
        <taxon>Desulfocapsaceae</taxon>
        <taxon>Desulfotalea</taxon>
    </lineage>
</organism>
<gene>
    <name evidence="2" type="ordered locus">DP2422</name>
</gene>
<evidence type="ECO:0000313" key="3">
    <source>
        <dbReference type="Proteomes" id="UP000000602"/>
    </source>
</evidence>
<dbReference type="AlphaFoldDB" id="Q6AKH4"/>
<name>Q6AKH4_DESPS</name>
<dbReference type="OrthoDB" id="9768004at2"/>
<dbReference type="KEGG" id="dps:DP2422"/>
<reference evidence="3" key="1">
    <citation type="journal article" date="2004" name="Environ. Microbiol.">
        <title>The genome of Desulfotalea psychrophila, a sulfate-reducing bacterium from permanently cold Arctic sediments.</title>
        <authorList>
            <person name="Rabus R."/>
            <person name="Ruepp A."/>
            <person name="Frickey T."/>
            <person name="Rattei T."/>
            <person name="Fartmann B."/>
            <person name="Stark M."/>
            <person name="Bauer M."/>
            <person name="Zibat A."/>
            <person name="Lombardot T."/>
            <person name="Becker I."/>
            <person name="Amann J."/>
            <person name="Gellner K."/>
            <person name="Teeling H."/>
            <person name="Leuschner W.D."/>
            <person name="Gloeckner F.-O."/>
            <person name="Lupas A.N."/>
            <person name="Amann R."/>
            <person name="Klenk H.-P."/>
        </authorList>
    </citation>
    <scope>NUCLEOTIDE SEQUENCE [LARGE SCALE GENOMIC DNA]</scope>
    <source>
        <strain evidence="3">DSM 12343 / LSv54</strain>
    </source>
</reference>
<dbReference type="HOGENOM" id="CLU_554048_0_0_7"/>
<dbReference type="SUPFAM" id="SSF56436">
    <property type="entry name" value="C-type lectin-like"/>
    <property type="match status" value="1"/>
</dbReference>
<feature type="domain" description="Sulfatase-modifying factor enzyme-like" evidence="1">
    <location>
        <begin position="273"/>
        <end position="489"/>
    </location>
</feature>
<dbReference type="InterPro" id="IPR016187">
    <property type="entry name" value="CTDL_fold"/>
</dbReference>
<dbReference type="Pfam" id="PF03781">
    <property type="entry name" value="FGE-sulfatase"/>
    <property type="match status" value="1"/>
</dbReference>
<dbReference type="EMBL" id="CR522870">
    <property type="protein sequence ID" value="CAG37151.1"/>
    <property type="molecule type" value="Genomic_DNA"/>
</dbReference>